<sequence length="174" mass="17214">MRRALAVAALAAGAALALSGCGAGQISQTASQQSAVNGNTADIGQLALRDVRILTPQSADYTNTSGGKAVLAFTVTNQSGSVADQLTSIKSDLGDVKLTPATVDVPPLKAVVAAAPGKVAADTGSGDAVVLVEISGLHRDVTPGLTYPVTFNFKQNGTVAVSAPVDAGSTPAKS</sequence>
<protein>
    <recommendedName>
        <fullName evidence="4">Copper chaperone PCu(A)C</fullName>
    </recommendedName>
</protein>
<feature type="chain" id="PRO_5039541318" description="Copper chaperone PCu(A)C" evidence="1">
    <location>
        <begin position="20"/>
        <end position="174"/>
    </location>
</feature>
<keyword evidence="1" id="KW-0732">Signal</keyword>
<dbReference type="OrthoDB" id="5188566at2"/>
<dbReference type="Gene3D" id="2.60.40.1890">
    <property type="entry name" value="PCu(A)C copper chaperone"/>
    <property type="match status" value="1"/>
</dbReference>
<dbReference type="InterPro" id="IPR007410">
    <property type="entry name" value="LpqE-like"/>
</dbReference>
<gene>
    <name evidence="2" type="ORF">EBN03_26215</name>
</gene>
<evidence type="ECO:0008006" key="4">
    <source>
        <dbReference type="Google" id="ProtNLM"/>
    </source>
</evidence>
<dbReference type="EMBL" id="RFFH01000015">
    <property type="protein sequence ID" value="RMI29355.1"/>
    <property type="molecule type" value="Genomic_DNA"/>
</dbReference>
<evidence type="ECO:0000313" key="3">
    <source>
        <dbReference type="Proteomes" id="UP000279275"/>
    </source>
</evidence>
<dbReference type="PROSITE" id="PS51257">
    <property type="entry name" value="PROKAR_LIPOPROTEIN"/>
    <property type="match status" value="1"/>
</dbReference>
<reference evidence="2 3" key="1">
    <citation type="submission" date="2018-10" db="EMBL/GenBank/DDBJ databases">
        <title>Isolation from cow dung.</title>
        <authorList>
            <person name="Ling L."/>
        </authorList>
    </citation>
    <scope>NUCLEOTIDE SEQUENCE [LARGE SCALE GENOMIC DNA]</scope>
    <source>
        <strain evidence="2 3">NEAU-LL90</strain>
    </source>
</reference>
<name>A0A3M2L0N0_9NOCA</name>
<keyword evidence="3" id="KW-1185">Reference proteome</keyword>
<accession>A0A3M2L0N0</accession>
<evidence type="ECO:0000313" key="2">
    <source>
        <dbReference type="EMBL" id="RMI29355.1"/>
    </source>
</evidence>
<feature type="signal peptide" evidence="1">
    <location>
        <begin position="1"/>
        <end position="19"/>
    </location>
</feature>
<dbReference type="AlphaFoldDB" id="A0A3M2L0N0"/>
<dbReference type="InterPro" id="IPR036182">
    <property type="entry name" value="PCuAC_sf"/>
</dbReference>
<organism evidence="2 3">
    <name type="scientific">Nocardia stercoris</name>
    <dbReference type="NCBI Taxonomy" id="2483361"/>
    <lineage>
        <taxon>Bacteria</taxon>
        <taxon>Bacillati</taxon>
        <taxon>Actinomycetota</taxon>
        <taxon>Actinomycetes</taxon>
        <taxon>Mycobacteriales</taxon>
        <taxon>Nocardiaceae</taxon>
        <taxon>Nocardia</taxon>
    </lineage>
</organism>
<evidence type="ECO:0000256" key="1">
    <source>
        <dbReference type="SAM" id="SignalP"/>
    </source>
</evidence>
<dbReference type="Pfam" id="PF04314">
    <property type="entry name" value="PCuAC"/>
    <property type="match status" value="1"/>
</dbReference>
<comment type="caution">
    <text evidence="2">The sequence shown here is derived from an EMBL/GenBank/DDBJ whole genome shotgun (WGS) entry which is preliminary data.</text>
</comment>
<proteinExistence type="predicted"/>
<dbReference type="Proteomes" id="UP000279275">
    <property type="component" value="Unassembled WGS sequence"/>
</dbReference>